<keyword evidence="10" id="KW-0175">Coiled coil</keyword>
<evidence type="ECO:0000256" key="4">
    <source>
        <dbReference type="ARBA" id="ARBA00022448"/>
    </source>
</evidence>
<comment type="function">
    <text evidence="1">Produces ATP from ADP in the presence of a proton gradient across the membrane. The gamma chain is believed to be important in regulating ATPase activity and the flow of protons through the CF(0) complex.</text>
</comment>
<feature type="coiled-coil region" evidence="10">
    <location>
        <begin position="236"/>
        <end position="273"/>
    </location>
</feature>
<organism evidence="11 12">
    <name type="scientific">Lichenicoccus roseus</name>
    <dbReference type="NCBI Taxonomy" id="2683649"/>
    <lineage>
        <taxon>Bacteria</taxon>
        <taxon>Pseudomonadati</taxon>
        <taxon>Pseudomonadota</taxon>
        <taxon>Alphaproteobacteria</taxon>
        <taxon>Acetobacterales</taxon>
        <taxon>Acetobacteraceae</taxon>
        <taxon>Lichenicoccus</taxon>
    </lineage>
</organism>
<dbReference type="AlphaFoldDB" id="A0A5R9JFS8"/>
<dbReference type="Gene3D" id="1.10.287.80">
    <property type="entry name" value="ATP synthase, gamma subunit, helix hairpin domain"/>
    <property type="match status" value="1"/>
</dbReference>
<keyword evidence="5" id="KW-0375">Hydrogen ion transport</keyword>
<dbReference type="EMBL" id="VCDI01000001">
    <property type="protein sequence ID" value="TLU74521.1"/>
    <property type="molecule type" value="Genomic_DNA"/>
</dbReference>
<reference evidence="11 12" key="1">
    <citation type="submission" date="2019-05" db="EMBL/GenBank/DDBJ databases">
        <authorList>
            <person name="Pankratov T."/>
            <person name="Grouzdev D."/>
        </authorList>
    </citation>
    <scope>NUCLEOTIDE SEQUENCE [LARGE SCALE GENOMIC DNA]</scope>
    <source>
        <strain evidence="11 12">KEBCLARHB70R</strain>
    </source>
</reference>
<evidence type="ECO:0000256" key="8">
    <source>
        <dbReference type="ARBA" id="ARBA00023196"/>
    </source>
</evidence>
<evidence type="ECO:0000256" key="2">
    <source>
        <dbReference type="ARBA" id="ARBA00004170"/>
    </source>
</evidence>
<dbReference type="InterPro" id="IPR000131">
    <property type="entry name" value="ATP_synth_F1_gsu"/>
</dbReference>
<evidence type="ECO:0000256" key="10">
    <source>
        <dbReference type="SAM" id="Coils"/>
    </source>
</evidence>
<dbReference type="Pfam" id="PF00231">
    <property type="entry name" value="ATP-synt"/>
    <property type="match status" value="1"/>
</dbReference>
<sequence>MTGRLSEVSGRLDGIRQLGVVVNAMRGIAAARAQQARGQLVAVDRYSHSIAAALGRALAFLPPAQAGGSPVPKRPALILFCAEQGFAGPYSEHVLDTVAGDLGRSELFLVGTRGLSVARERGVQPGWWIALPSHSPAIPRLADRIVEALYRRIDAGKLDRLDAVFCRRDPGEPLRVLRRSLFPLDVDSLDIARNENPPLLTLSPPRLVEALTADNIHAQLCACALHAFAAENEARMEAMASARNQIKRQLDTLQATERQVRQEEITAEIIELAAGETASRERT</sequence>
<keyword evidence="6" id="KW-0406">Ion transport</keyword>
<dbReference type="RefSeq" id="WP_138324770.1">
    <property type="nucleotide sequence ID" value="NZ_VCDI01000001.1"/>
</dbReference>
<evidence type="ECO:0000256" key="9">
    <source>
        <dbReference type="ARBA" id="ARBA00023310"/>
    </source>
</evidence>
<accession>A0A5R9JFS8</accession>
<evidence type="ECO:0000256" key="1">
    <source>
        <dbReference type="ARBA" id="ARBA00003456"/>
    </source>
</evidence>
<dbReference type="Gene3D" id="3.40.1380.10">
    <property type="match status" value="1"/>
</dbReference>
<keyword evidence="4" id="KW-0813">Transport</keyword>
<evidence type="ECO:0000256" key="3">
    <source>
        <dbReference type="ARBA" id="ARBA00007681"/>
    </source>
</evidence>
<dbReference type="SUPFAM" id="SSF52943">
    <property type="entry name" value="ATP synthase (F1-ATPase), gamma subunit"/>
    <property type="match status" value="1"/>
</dbReference>
<evidence type="ECO:0000313" key="12">
    <source>
        <dbReference type="Proteomes" id="UP000305654"/>
    </source>
</evidence>
<keyword evidence="12" id="KW-1185">Reference proteome</keyword>
<dbReference type="InterPro" id="IPR035968">
    <property type="entry name" value="ATP_synth_F1_ATPase_gsu"/>
</dbReference>
<evidence type="ECO:0000313" key="11">
    <source>
        <dbReference type="EMBL" id="TLU74521.1"/>
    </source>
</evidence>
<dbReference type="PRINTS" id="PR00126">
    <property type="entry name" value="ATPASEGAMMA"/>
</dbReference>
<comment type="similarity">
    <text evidence="3">Belongs to the ATPase gamma chain family.</text>
</comment>
<dbReference type="GO" id="GO:0045259">
    <property type="term" value="C:proton-transporting ATP synthase complex"/>
    <property type="evidence" value="ECO:0007669"/>
    <property type="project" value="UniProtKB-KW"/>
</dbReference>
<evidence type="ECO:0000256" key="7">
    <source>
        <dbReference type="ARBA" id="ARBA00023136"/>
    </source>
</evidence>
<gene>
    <name evidence="11" type="ORF">FE263_04940</name>
</gene>
<dbReference type="GO" id="GO:0046933">
    <property type="term" value="F:proton-transporting ATP synthase activity, rotational mechanism"/>
    <property type="evidence" value="ECO:0007669"/>
    <property type="project" value="InterPro"/>
</dbReference>
<comment type="subcellular location">
    <subcellularLocation>
        <location evidence="2">Membrane</location>
        <topology evidence="2">Peripheral membrane protein</topology>
    </subcellularLocation>
</comment>
<evidence type="ECO:0000256" key="5">
    <source>
        <dbReference type="ARBA" id="ARBA00022781"/>
    </source>
</evidence>
<name>A0A5R9JFS8_9PROT</name>
<protein>
    <submittedName>
        <fullName evidence="11">ATPase</fullName>
    </submittedName>
</protein>
<comment type="caution">
    <text evidence="11">The sequence shown here is derived from an EMBL/GenBank/DDBJ whole genome shotgun (WGS) entry which is preliminary data.</text>
</comment>
<dbReference type="OrthoDB" id="6169121at2"/>
<keyword evidence="7" id="KW-0472">Membrane</keyword>
<evidence type="ECO:0000256" key="6">
    <source>
        <dbReference type="ARBA" id="ARBA00023065"/>
    </source>
</evidence>
<proteinExistence type="inferred from homology"/>
<keyword evidence="9" id="KW-0066">ATP synthesis</keyword>
<dbReference type="Proteomes" id="UP000305654">
    <property type="component" value="Unassembled WGS sequence"/>
</dbReference>
<keyword evidence="8" id="KW-0139">CF(1)</keyword>